<dbReference type="Gene3D" id="3.20.20.140">
    <property type="entry name" value="Metal-dependent hydrolases"/>
    <property type="match status" value="1"/>
</dbReference>
<dbReference type="InterPro" id="IPR050138">
    <property type="entry name" value="DHOase/Allantoinase_Hydrolase"/>
</dbReference>
<organism evidence="3 4">
    <name type="scientific">Capnocytophaga bilenii</name>
    <dbReference type="NCBI Taxonomy" id="2819369"/>
    <lineage>
        <taxon>Bacteria</taxon>
        <taxon>Pseudomonadati</taxon>
        <taxon>Bacteroidota</taxon>
        <taxon>Flavobacteriia</taxon>
        <taxon>Flavobacteriales</taxon>
        <taxon>Flavobacteriaceae</taxon>
        <taxon>Capnocytophaga</taxon>
    </lineage>
</organism>
<name>A0ABS3PUY6_9FLAO</name>
<reference evidence="3 4" key="1">
    <citation type="submission" date="2021-03" db="EMBL/GenBank/DDBJ databases">
        <title>Isolation and description of Capnocytophaga bilenii sp. nov., a novel Capnocytophaga species, isolated from a gingivitis subject.</title>
        <authorList>
            <person name="Antezack A."/>
            <person name="Monnet-Corti V."/>
            <person name="La Scola B."/>
        </authorList>
    </citation>
    <scope>NUCLEOTIDE SEQUENCE [LARGE SCALE GENOMIC DNA]</scope>
    <source>
        <strain evidence="3 4">Marseille-Q4570</strain>
    </source>
</reference>
<comment type="caution">
    <text evidence="3">The sequence shown here is derived from an EMBL/GenBank/DDBJ whole genome shotgun (WGS) entry which is preliminary data.</text>
</comment>
<dbReference type="InterPro" id="IPR024403">
    <property type="entry name" value="DHOase_cat"/>
</dbReference>
<keyword evidence="1" id="KW-0665">Pyrimidine biosynthesis</keyword>
<feature type="domain" description="Dihydroorotase catalytic" evidence="2">
    <location>
        <begin position="56"/>
        <end position="236"/>
    </location>
</feature>
<gene>
    <name evidence="3" type="ORF">J4N46_01525</name>
</gene>
<dbReference type="InterPro" id="IPR004722">
    <property type="entry name" value="DHOase"/>
</dbReference>
<evidence type="ECO:0000313" key="3">
    <source>
        <dbReference type="EMBL" id="MBO1883138.1"/>
    </source>
</evidence>
<sequence length="419" mass="45576">MKILLKSAHIIDKESAFHNTIKDILIEDGVIRQIGEALGTIEADSVIENIFVSQGWTDSSVCFGEPGYEERETLANGMRTAERSGFTHVLVNPLTHPVVDSQSGVVYIKDKTRGFAATAHPIGALTVESKGDYLAELYDMQQGGAVAFGDYKKPIANSNLLKIALQYVQPFGGLVISFANDTKIMGKGVVHEYKESTRLGLKGIPPLAEELCVARDLAILEYTGGKLHIPTISTQQSVALIREAKKKGLDVSCSVALANLHLTDEVLEDFDTNYKVLPPLRDAATVAALRAALNEGVIDFVTSDHNPLDIELKFKEFDLAAFGTIGLENMWGILSKYVSVEKAVDLLTAARKRFAIETHPIKENGIADLTIFRTEGTHIFRKEDILSASKNSAFIGAEHQGSVVGVIANNKVITKENNA</sequence>
<evidence type="ECO:0000256" key="1">
    <source>
        <dbReference type="ARBA" id="ARBA00022975"/>
    </source>
</evidence>
<proteinExistence type="predicted"/>
<dbReference type="PANTHER" id="PTHR43668">
    <property type="entry name" value="ALLANTOINASE"/>
    <property type="match status" value="1"/>
</dbReference>
<dbReference type="CDD" id="cd01317">
    <property type="entry name" value="DHOase_IIa"/>
    <property type="match status" value="1"/>
</dbReference>
<dbReference type="RefSeq" id="WP_208057745.1">
    <property type="nucleotide sequence ID" value="NZ_JAGDYP010000001.1"/>
</dbReference>
<keyword evidence="4" id="KW-1185">Reference proteome</keyword>
<dbReference type="Pfam" id="PF12890">
    <property type="entry name" value="DHOase"/>
    <property type="match status" value="1"/>
</dbReference>
<evidence type="ECO:0000313" key="4">
    <source>
        <dbReference type="Proteomes" id="UP000681610"/>
    </source>
</evidence>
<dbReference type="SUPFAM" id="SSF51338">
    <property type="entry name" value="Composite domain of metallo-dependent hydrolases"/>
    <property type="match status" value="1"/>
</dbReference>
<dbReference type="Gene3D" id="2.30.40.10">
    <property type="entry name" value="Urease, subunit C, domain 1"/>
    <property type="match status" value="1"/>
</dbReference>
<accession>A0ABS3PUY6</accession>
<dbReference type="InterPro" id="IPR011059">
    <property type="entry name" value="Metal-dep_hydrolase_composite"/>
</dbReference>
<dbReference type="SUPFAM" id="SSF51556">
    <property type="entry name" value="Metallo-dependent hydrolases"/>
    <property type="match status" value="1"/>
</dbReference>
<dbReference type="Proteomes" id="UP000681610">
    <property type="component" value="Unassembled WGS sequence"/>
</dbReference>
<dbReference type="PANTHER" id="PTHR43668:SF2">
    <property type="entry name" value="ALLANTOINASE"/>
    <property type="match status" value="1"/>
</dbReference>
<evidence type="ECO:0000259" key="2">
    <source>
        <dbReference type="Pfam" id="PF12890"/>
    </source>
</evidence>
<dbReference type="InterPro" id="IPR032466">
    <property type="entry name" value="Metal_Hydrolase"/>
</dbReference>
<protein>
    <submittedName>
        <fullName evidence="3">Amidohydrolase family protein</fullName>
    </submittedName>
</protein>
<dbReference type="EMBL" id="JAGDYP010000001">
    <property type="protein sequence ID" value="MBO1883138.1"/>
    <property type="molecule type" value="Genomic_DNA"/>
</dbReference>